<dbReference type="Gene3D" id="3.30.450.20">
    <property type="entry name" value="PAS domain"/>
    <property type="match status" value="1"/>
</dbReference>
<dbReference type="InterPro" id="IPR043128">
    <property type="entry name" value="Rev_trsase/Diguanyl_cyclase"/>
</dbReference>
<dbReference type="InterPro" id="IPR029787">
    <property type="entry name" value="Nucleotide_cyclase"/>
</dbReference>
<evidence type="ECO:0000256" key="7">
    <source>
        <dbReference type="ARBA" id="ARBA00022741"/>
    </source>
</evidence>
<dbReference type="InterPro" id="IPR001633">
    <property type="entry name" value="EAL_dom"/>
</dbReference>
<comment type="caution">
    <text evidence="17">The sequence shown here is derived from an EMBL/GenBank/DDBJ whole genome shotgun (WGS) entry which is preliminary data.</text>
</comment>
<dbReference type="InterPro" id="IPR001610">
    <property type="entry name" value="PAC"/>
</dbReference>
<name>A0A2W1K095_9CYAN</name>
<evidence type="ECO:0000256" key="2">
    <source>
        <dbReference type="ARBA" id="ARBA00022475"/>
    </source>
</evidence>
<evidence type="ECO:0000256" key="8">
    <source>
        <dbReference type="ARBA" id="ARBA00022989"/>
    </source>
</evidence>
<dbReference type="Pfam" id="PF08447">
    <property type="entry name" value="PAS_3"/>
    <property type="match status" value="1"/>
</dbReference>
<feature type="domain" description="Response regulatory" evidence="12">
    <location>
        <begin position="5"/>
        <end position="128"/>
    </location>
</feature>
<dbReference type="Proteomes" id="UP000248857">
    <property type="component" value="Unassembled WGS sequence"/>
</dbReference>
<dbReference type="PROSITE" id="PS50110">
    <property type="entry name" value="RESPONSE_REGULATORY"/>
    <property type="match status" value="1"/>
</dbReference>
<keyword evidence="8" id="KW-1133">Transmembrane helix</keyword>
<keyword evidence="5" id="KW-0812">Transmembrane</keyword>
<dbReference type="CDD" id="cd00130">
    <property type="entry name" value="PAS"/>
    <property type="match status" value="1"/>
</dbReference>
<dbReference type="Gene3D" id="3.40.50.2300">
    <property type="match status" value="1"/>
</dbReference>
<feature type="domain" description="PAC" evidence="14">
    <location>
        <begin position="243"/>
        <end position="295"/>
    </location>
</feature>
<keyword evidence="11" id="KW-0175">Coiled coil</keyword>
<dbReference type="InterPro" id="IPR035919">
    <property type="entry name" value="EAL_sf"/>
</dbReference>
<evidence type="ECO:0000313" key="17">
    <source>
        <dbReference type="EMBL" id="PZD75004.1"/>
    </source>
</evidence>
<evidence type="ECO:0000256" key="3">
    <source>
        <dbReference type="ARBA" id="ARBA00022519"/>
    </source>
</evidence>
<evidence type="ECO:0000259" key="13">
    <source>
        <dbReference type="PROSITE" id="PS50112"/>
    </source>
</evidence>
<organism evidence="17 18">
    <name type="scientific">Acaryochloris thomasi RCC1774</name>
    <dbReference type="NCBI Taxonomy" id="1764569"/>
    <lineage>
        <taxon>Bacteria</taxon>
        <taxon>Bacillati</taxon>
        <taxon>Cyanobacteriota</taxon>
        <taxon>Cyanophyceae</taxon>
        <taxon>Acaryochloridales</taxon>
        <taxon>Acaryochloridaceae</taxon>
        <taxon>Acaryochloris</taxon>
        <taxon>Acaryochloris thomasi</taxon>
    </lineage>
</organism>
<dbReference type="SUPFAM" id="SSF52172">
    <property type="entry name" value="CheY-like"/>
    <property type="match status" value="1"/>
</dbReference>
<dbReference type="GO" id="GO:0000166">
    <property type="term" value="F:nucleotide binding"/>
    <property type="evidence" value="ECO:0007669"/>
    <property type="project" value="UniProtKB-KW"/>
</dbReference>
<dbReference type="SMART" id="SM00091">
    <property type="entry name" value="PAS"/>
    <property type="match status" value="1"/>
</dbReference>
<dbReference type="SMART" id="SM00267">
    <property type="entry name" value="GGDEF"/>
    <property type="match status" value="1"/>
</dbReference>
<dbReference type="SUPFAM" id="SSF141868">
    <property type="entry name" value="EAL domain-like"/>
    <property type="match status" value="1"/>
</dbReference>
<dbReference type="GO" id="GO:0005886">
    <property type="term" value="C:plasma membrane"/>
    <property type="evidence" value="ECO:0007669"/>
    <property type="project" value="UniProtKB-SubCell"/>
</dbReference>
<protein>
    <submittedName>
        <fullName evidence="17">Putative signaling protein</fullName>
    </submittedName>
</protein>
<dbReference type="SUPFAM" id="SSF55785">
    <property type="entry name" value="PYP-like sensor domain (PAS domain)"/>
    <property type="match status" value="1"/>
</dbReference>
<dbReference type="SMART" id="SM00448">
    <property type="entry name" value="REC"/>
    <property type="match status" value="1"/>
</dbReference>
<feature type="domain" description="GGDEF" evidence="16">
    <location>
        <begin position="328"/>
        <end position="461"/>
    </location>
</feature>
<dbReference type="InterPro" id="IPR001789">
    <property type="entry name" value="Sig_transdc_resp-reg_receiver"/>
</dbReference>
<dbReference type="NCBIfam" id="TIGR00229">
    <property type="entry name" value="sensory_box"/>
    <property type="match status" value="1"/>
</dbReference>
<dbReference type="SUPFAM" id="SSF55073">
    <property type="entry name" value="Nucleotide cyclase"/>
    <property type="match status" value="1"/>
</dbReference>
<dbReference type="InterPro" id="IPR000014">
    <property type="entry name" value="PAS"/>
</dbReference>
<dbReference type="RefSeq" id="WP_110984401.1">
    <property type="nucleotide sequence ID" value="NZ_CAWNWM010000001.1"/>
</dbReference>
<keyword evidence="18" id="KW-1185">Reference proteome</keyword>
<keyword evidence="6" id="KW-0677">Repeat</keyword>
<sequence>MNTGTIICVDDDPLILNSLRDQLSRIMDKGYDIELAESGEEVLELFSELDQEQISVPLIICDQNLPDIYGDQLLGRLQISHPATRKILLTGEANLDAIVRAINSASLYRYIAKPWDETDLGLTVKGALQSFQQDQQLLDQNKALRQVNQRLQQEINERQQMQQQLLKSEQRLESILGSLEDIVWSVSVETRELEYLNPAVEKVYGRTAAEFFQNPTLWLEVVHPDDQLRVQHTRQSWFEVGSLNLEYRIIRPNGDIRWLRDRGRVIVDNSGIPLRLDGITYDITEQKLAQSQIQYDALHDGLTGLPNRTLLLDRIDQAFKRHQREPNYKFSLLFIDLDRFKVVNDSLGHALGDQLLIFISQLLQNCVRRTDTVARLGGDEFTILLDGLVDPTDSTDAAGRILLELTAPIQLEGHTVFTGASIGIVLSSIDYRDSAALLRDADIAMYRAKALGKARYVVFNSQMYDQTRELQQLERDLRLACDGLRVADSQGQSTVSSEFRLQYQPIVSLTTDQPTSFEALVRWQHPQRGLVSPADFIPLAEDTGLIVPLGHWVLLTACRQIRCLLDQYPELPPFSVSVNLASQQLQDPRFLEDLDHILTLTQIEGRYLKLELTESMLMDHADATIDMLKQIRDRNIQLSLDDFGTGYSSLSYLHRFPLDTLKIDRSFVSRMQTSPEDFEIIRTIITLAHTLGMNVVAEGIESIEQKNQLAALSCDQGQGYLFSKPLTADAMALQFAAPA</sequence>
<evidence type="ECO:0000259" key="14">
    <source>
        <dbReference type="PROSITE" id="PS50113"/>
    </source>
</evidence>
<feature type="coiled-coil region" evidence="11">
    <location>
        <begin position="134"/>
        <end position="171"/>
    </location>
</feature>
<keyword evidence="2" id="KW-1003">Cell membrane</keyword>
<dbReference type="PROSITE" id="PS50887">
    <property type="entry name" value="GGDEF"/>
    <property type="match status" value="1"/>
</dbReference>
<dbReference type="Pfam" id="PF00072">
    <property type="entry name" value="Response_reg"/>
    <property type="match status" value="1"/>
</dbReference>
<evidence type="ECO:0000256" key="10">
    <source>
        <dbReference type="PROSITE-ProRule" id="PRU00169"/>
    </source>
</evidence>
<dbReference type="InterPro" id="IPR013655">
    <property type="entry name" value="PAS_fold_3"/>
</dbReference>
<keyword evidence="9" id="KW-0472">Membrane</keyword>
<evidence type="ECO:0000259" key="16">
    <source>
        <dbReference type="PROSITE" id="PS50887"/>
    </source>
</evidence>
<dbReference type="InterPro" id="IPR011006">
    <property type="entry name" value="CheY-like_superfamily"/>
</dbReference>
<evidence type="ECO:0000256" key="4">
    <source>
        <dbReference type="ARBA" id="ARBA00022679"/>
    </source>
</evidence>
<gene>
    <name evidence="17" type="ORF">C1752_00426</name>
</gene>
<feature type="modified residue" description="4-aspartylphosphate" evidence="10">
    <location>
        <position position="62"/>
    </location>
</feature>
<evidence type="ECO:0000256" key="11">
    <source>
        <dbReference type="SAM" id="Coils"/>
    </source>
</evidence>
<evidence type="ECO:0000256" key="9">
    <source>
        <dbReference type="ARBA" id="ARBA00023136"/>
    </source>
</evidence>
<dbReference type="GO" id="GO:0016740">
    <property type="term" value="F:transferase activity"/>
    <property type="evidence" value="ECO:0007669"/>
    <property type="project" value="UniProtKB-KW"/>
</dbReference>
<evidence type="ECO:0000313" key="18">
    <source>
        <dbReference type="Proteomes" id="UP000248857"/>
    </source>
</evidence>
<dbReference type="PROSITE" id="PS50883">
    <property type="entry name" value="EAL"/>
    <property type="match status" value="1"/>
</dbReference>
<dbReference type="CDD" id="cd01948">
    <property type="entry name" value="EAL"/>
    <property type="match status" value="1"/>
</dbReference>
<dbReference type="Gene3D" id="3.30.70.270">
    <property type="match status" value="1"/>
</dbReference>
<evidence type="ECO:0000256" key="5">
    <source>
        <dbReference type="ARBA" id="ARBA00022692"/>
    </source>
</evidence>
<dbReference type="PANTHER" id="PTHR44757:SF2">
    <property type="entry name" value="BIOFILM ARCHITECTURE MAINTENANCE PROTEIN MBAA"/>
    <property type="match status" value="1"/>
</dbReference>
<feature type="domain" description="PAS" evidence="13">
    <location>
        <begin position="168"/>
        <end position="241"/>
    </location>
</feature>
<dbReference type="Pfam" id="PF00563">
    <property type="entry name" value="EAL"/>
    <property type="match status" value="1"/>
</dbReference>
<dbReference type="InterPro" id="IPR000700">
    <property type="entry name" value="PAS-assoc_C"/>
</dbReference>
<evidence type="ECO:0000256" key="1">
    <source>
        <dbReference type="ARBA" id="ARBA00004429"/>
    </source>
</evidence>
<dbReference type="NCBIfam" id="TIGR00254">
    <property type="entry name" value="GGDEF"/>
    <property type="match status" value="1"/>
</dbReference>
<dbReference type="Gene3D" id="3.20.20.450">
    <property type="entry name" value="EAL domain"/>
    <property type="match status" value="1"/>
</dbReference>
<dbReference type="InterPro" id="IPR000160">
    <property type="entry name" value="GGDEF_dom"/>
</dbReference>
<dbReference type="SMART" id="SM00052">
    <property type="entry name" value="EAL"/>
    <property type="match status" value="1"/>
</dbReference>
<dbReference type="Pfam" id="PF00990">
    <property type="entry name" value="GGDEF"/>
    <property type="match status" value="1"/>
</dbReference>
<keyword evidence="4" id="KW-0808">Transferase</keyword>
<keyword evidence="10" id="KW-0597">Phosphoprotein</keyword>
<dbReference type="PROSITE" id="PS50113">
    <property type="entry name" value="PAC"/>
    <property type="match status" value="1"/>
</dbReference>
<dbReference type="CDD" id="cd01949">
    <property type="entry name" value="GGDEF"/>
    <property type="match status" value="1"/>
</dbReference>
<dbReference type="PANTHER" id="PTHR44757">
    <property type="entry name" value="DIGUANYLATE CYCLASE DGCP"/>
    <property type="match status" value="1"/>
</dbReference>
<accession>A0A2W1K095</accession>
<dbReference type="AlphaFoldDB" id="A0A2W1K095"/>
<keyword evidence="3" id="KW-0997">Cell inner membrane</keyword>
<dbReference type="InterPro" id="IPR035965">
    <property type="entry name" value="PAS-like_dom_sf"/>
</dbReference>
<dbReference type="OrthoDB" id="543801at2"/>
<evidence type="ECO:0000256" key="6">
    <source>
        <dbReference type="ARBA" id="ARBA00022737"/>
    </source>
</evidence>
<dbReference type="InterPro" id="IPR052155">
    <property type="entry name" value="Biofilm_reg_signaling"/>
</dbReference>
<evidence type="ECO:0000259" key="12">
    <source>
        <dbReference type="PROSITE" id="PS50110"/>
    </source>
</evidence>
<reference evidence="17 18" key="1">
    <citation type="journal article" date="2018" name="Sci. Rep.">
        <title>A novel species of the marine cyanobacterium Acaryochloris with a unique pigment content and lifestyle.</title>
        <authorList>
            <person name="Partensky F."/>
            <person name="Six C."/>
            <person name="Ratin M."/>
            <person name="Garczarek L."/>
            <person name="Vaulot D."/>
            <person name="Probert I."/>
            <person name="Calteau A."/>
            <person name="Gourvil P."/>
            <person name="Marie D."/>
            <person name="Grebert T."/>
            <person name="Bouchier C."/>
            <person name="Le Panse S."/>
            <person name="Gachenot M."/>
            <person name="Rodriguez F."/>
            <person name="Garrido J.L."/>
        </authorList>
    </citation>
    <scope>NUCLEOTIDE SEQUENCE [LARGE SCALE GENOMIC DNA]</scope>
    <source>
        <strain evidence="17 18">RCC1774</strain>
    </source>
</reference>
<evidence type="ECO:0000259" key="15">
    <source>
        <dbReference type="PROSITE" id="PS50883"/>
    </source>
</evidence>
<proteinExistence type="predicted"/>
<dbReference type="PROSITE" id="PS50112">
    <property type="entry name" value="PAS"/>
    <property type="match status" value="1"/>
</dbReference>
<dbReference type="EMBL" id="PQWO01000001">
    <property type="protein sequence ID" value="PZD75004.1"/>
    <property type="molecule type" value="Genomic_DNA"/>
</dbReference>
<keyword evidence="7" id="KW-0547">Nucleotide-binding</keyword>
<comment type="subcellular location">
    <subcellularLocation>
        <location evidence="1">Cell inner membrane</location>
        <topology evidence="1">Multi-pass membrane protein</topology>
    </subcellularLocation>
</comment>
<dbReference type="FunFam" id="2.10.70.100:FF:000001">
    <property type="entry name" value="Sensory transduction histidine kinase"/>
    <property type="match status" value="1"/>
</dbReference>
<feature type="domain" description="EAL" evidence="15">
    <location>
        <begin position="483"/>
        <end position="739"/>
    </location>
</feature>
<dbReference type="GO" id="GO:0000160">
    <property type="term" value="P:phosphorelay signal transduction system"/>
    <property type="evidence" value="ECO:0007669"/>
    <property type="project" value="InterPro"/>
</dbReference>
<dbReference type="SMART" id="SM00086">
    <property type="entry name" value="PAC"/>
    <property type="match status" value="1"/>
</dbReference>